<proteinExistence type="predicted"/>
<dbReference type="Proteomes" id="UP001155040">
    <property type="component" value="Unassembled WGS sequence"/>
</dbReference>
<evidence type="ECO:0000313" key="1">
    <source>
        <dbReference type="EMBL" id="MCS4038151.1"/>
    </source>
</evidence>
<protein>
    <submittedName>
        <fullName evidence="1">Uncharacterized protein</fullName>
    </submittedName>
</protein>
<reference evidence="1" key="1">
    <citation type="submission" date="2022-08" db="EMBL/GenBank/DDBJ databases">
        <title>Genomic Encyclopedia of Type Strains, Phase V (KMG-V): Genome sequencing to study the core and pangenomes of soil and plant-associated prokaryotes.</title>
        <authorList>
            <person name="Whitman W."/>
        </authorList>
    </citation>
    <scope>NUCLEOTIDE SEQUENCE</scope>
    <source>
        <strain evidence="1">SP3012</strain>
    </source>
</reference>
<dbReference type="EMBL" id="JANUBF010000041">
    <property type="protein sequence ID" value="MCS4038151.1"/>
    <property type="molecule type" value="Genomic_DNA"/>
</dbReference>
<evidence type="ECO:0000313" key="2">
    <source>
        <dbReference type="Proteomes" id="UP001155040"/>
    </source>
</evidence>
<comment type="caution">
    <text evidence="1">The sequence shown here is derived from an EMBL/GenBank/DDBJ whole genome shotgun (WGS) entry which is preliminary data.</text>
</comment>
<name>A0A9X2UNJ3_9BACT</name>
<organism evidence="1 2">
    <name type="scientific">Salinibacter ruber</name>
    <dbReference type="NCBI Taxonomy" id="146919"/>
    <lineage>
        <taxon>Bacteria</taxon>
        <taxon>Pseudomonadati</taxon>
        <taxon>Rhodothermota</taxon>
        <taxon>Rhodothermia</taxon>
        <taxon>Rhodothermales</taxon>
        <taxon>Salinibacteraceae</taxon>
        <taxon>Salinibacter</taxon>
    </lineage>
</organism>
<accession>A0A9X2UNJ3</accession>
<sequence length="71" mass="7958">MLYKSSDHRKKGSTERKLAHRGGLFVFLPVVFLPARKALASLPVSISVQIVRVARLVALKETLRFRLGVEV</sequence>
<gene>
    <name evidence="1" type="ORF">GGQ01_003241</name>
</gene>
<dbReference type="AlphaFoldDB" id="A0A9X2UNJ3"/>